<dbReference type="GO" id="GO:0005829">
    <property type="term" value="C:cytosol"/>
    <property type="evidence" value="ECO:0007669"/>
    <property type="project" value="TreeGrafter"/>
</dbReference>
<name>A0A0M0JJQ0_9EUKA</name>
<sequence>MSKSSKRTRMRILYVRHGQSVWNKEQKAALASGASAEEIRRLGDLPRFVDAPLSAEGVAQALALRSRLVNEPEQGGELGRAVRCSIDGECAPPNVLTSNLRRAIDTALLGLRPLLDAGSTRVQSLPALQETCHYADCMPLPLGAGNRIEPPPSFSALSSMSHTLALQSAALGEAAGTAEVDYLRAQYGQLRLREHATYDDRRRLADGQQLSAVAEGTTESLEQAVAPLTTRIGEIISNLLAMEAGAAIGEAMEAGEAGEAGEAVAASTIIVAHSRLLRELLFLFHTSRLSAPVALPMARSCQPTPMLLLWAHTNAPECVLLAGEHGRLNNVGVVLFDLTTCEAPACAQPAVTLHNCRLDVGSRIDVRQPALTSSARHGALTSAPGGGAVMGAQGGATATASALMAYSVDAGLLLFFSAICAVSAWHYPMFRPRYGRTHRLLGLALTLYLILGMADARRVGGFTVPPSGLWLYDAGLSLLGASVALSAARDFGPSHRKVKNEASGVLDTDATVTQSEMIEHSFYQLLNLVQISFLHAVPWLTPGTAPDSAQDSAPGRTALAFLATLPWLFRAHFPVNSFSKNYEQPGVGGRTPLIRLLYRLKKYQYLLYKHCLLHGLNASVAVEGMRATAAAPGLASTRSFRLYWMCLNTAYVMEFFMQTLVKRGYLRQSSMLAMQQTLMLVSTTAALEVLEAVRLLPALLSFALNMTRRGRELSNFGIVLVCAWLLPPWHIVVPR</sequence>
<proteinExistence type="predicted"/>
<evidence type="ECO:0000313" key="2">
    <source>
        <dbReference type="EMBL" id="KOO26448.1"/>
    </source>
</evidence>
<reference evidence="3" key="1">
    <citation type="journal article" date="2015" name="PLoS Genet.">
        <title>Genome Sequence and Transcriptome Analyses of Chrysochromulina tobin: Metabolic Tools for Enhanced Algal Fitness in the Prominent Order Prymnesiales (Haptophyceae).</title>
        <authorList>
            <person name="Hovde B.T."/>
            <person name="Deodato C.R."/>
            <person name="Hunsperger H.M."/>
            <person name="Ryken S.A."/>
            <person name="Yost W."/>
            <person name="Jha R.K."/>
            <person name="Patterson J."/>
            <person name="Monnat R.J. Jr."/>
            <person name="Barlow S.B."/>
            <person name="Starkenburg S.R."/>
            <person name="Cattolico R.A."/>
        </authorList>
    </citation>
    <scope>NUCLEOTIDE SEQUENCE</scope>
    <source>
        <strain evidence="3">CCMP291</strain>
    </source>
</reference>
<dbReference type="AlphaFoldDB" id="A0A0M0JJQ0"/>
<feature type="transmembrane region" description="Helical" evidence="1">
    <location>
        <begin position="440"/>
        <end position="457"/>
    </location>
</feature>
<dbReference type="Gene3D" id="3.40.50.1240">
    <property type="entry name" value="Phosphoglycerate mutase-like"/>
    <property type="match status" value="1"/>
</dbReference>
<dbReference type="EMBL" id="JWZX01002850">
    <property type="protein sequence ID" value="KOO26448.1"/>
    <property type="molecule type" value="Genomic_DNA"/>
</dbReference>
<dbReference type="GO" id="GO:0016791">
    <property type="term" value="F:phosphatase activity"/>
    <property type="evidence" value="ECO:0007669"/>
    <property type="project" value="TreeGrafter"/>
</dbReference>
<feature type="transmembrane region" description="Helical" evidence="1">
    <location>
        <begin position="410"/>
        <end position="428"/>
    </location>
</feature>
<comment type="caution">
    <text evidence="2">The sequence shown here is derived from an EMBL/GenBank/DDBJ whole genome shotgun (WGS) entry which is preliminary data.</text>
</comment>
<accession>A0A0M0JJQ0</accession>
<dbReference type="OrthoDB" id="497944at2759"/>
<evidence type="ECO:0000256" key="1">
    <source>
        <dbReference type="SAM" id="Phobius"/>
    </source>
</evidence>
<keyword evidence="3" id="KW-1185">Reference proteome</keyword>
<dbReference type="InterPro" id="IPR013078">
    <property type="entry name" value="His_Pase_superF_clade-1"/>
</dbReference>
<dbReference type="Proteomes" id="UP000037460">
    <property type="component" value="Unassembled WGS sequence"/>
</dbReference>
<keyword evidence="1" id="KW-0472">Membrane</keyword>
<organism evidence="2 3">
    <name type="scientific">Chrysochromulina tobinii</name>
    <dbReference type="NCBI Taxonomy" id="1460289"/>
    <lineage>
        <taxon>Eukaryota</taxon>
        <taxon>Haptista</taxon>
        <taxon>Haptophyta</taxon>
        <taxon>Prymnesiophyceae</taxon>
        <taxon>Prymnesiales</taxon>
        <taxon>Chrysochromulinaceae</taxon>
        <taxon>Chrysochromulina</taxon>
    </lineage>
</organism>
<dbReference type="SUPFAM" id="SSF53254">
    <property type="entry name" value="Phosphoglycerate mutase-like"/>
    <property type="match status" value="1"/>
</dbReference>
<dbReference type="PANTHER" id="PTHR48100:SF33">
    <property type="entry name" value="PEPTIDASE S54 RHOMBOID DOMAIN-CONTAINING PROTEIN"/>
    <property type="match status" value="1"/>
</dbReference>
<keyword evidence="1" id="KW-0812">Transmembrane</keyword>
<evidence type="ECO:0000313" key="3">
    <source>
        <dbReference type="Proteomes" id="UP000037460"/>
    </source>
</evidence>
<feature type="transmembrane region" description="Helical" evidence="1">
    <location>
        <begin position="713"/>
        <end position="732"/>
    </location>
</feature>
<dbReference type="CDD" id="cd07067">
    <property type="entry name" value="HP_PGM_like"/>
    <property type="match status" value="1"/>
</dbReference>
<feature type="transmembrane region" description="Helical" evidence="1">
    <location>
        <begin position="469"/>
        <end position="488"/>
    </location>
</feature>
<dbReference type="PANTHER" id="PTHR48100">
    <property type="entry name" value="BROAD-SPECIFICITY PHOSPHATASE YOR283W-RELATED"/>
    <property type="match status" value="1"/>
</dbReference>
<keyword evidence="1" id="KW-1133">Transmembrane helix</keyword>
<gene>
    <name evidence="2" type="ORF">Ctob_006906</name>
</gene>
<dbReference type="InterPro" id="IPR050275">
    <property type="entry name" value="PGM_Phosphatase"/>
</dbReference>
<protein>
    <submittedName>
        <fullName evidence="2">Uncharacterized protein</fullName>
    </submittedName>
</protein>
<dbReference type="InterPro" id="IPR029033">
    <property type="entry name" value="His_PPase_superfam"/>
</dbReference>
<dbReference type="SMART" id="SM00855">
    <property type="entry name" value="PGAM"/>
    <property type="match status" value="1"/>
</dbReference>